<organism evidence="3 4">
    <name type="scientific">Periophthalmus magnuspinnatus</name>
    <dbReference type="NCBI Taxonomy" id="409849"/>
    <lineage>
        <taxon>Eukaryota</taxon>
        <taxon>Metazoa</taxon>
        <taxon>Chordata</taxon>
        <taxon>Craniata</taxon>
        <taxon>Vertebrata</taxon>
        <taxon>Euteleostomi</taxon>
        <taxon>Actinopterygii</taxon>
        <taxon>Neopterygii</taxon>
        <taxon>Teleostei</taxon>
        <taxon>Neoteleostei</taxon>
        <taxon>Acanthomorphata</taxon>
        <taxon>Gobiaria</taxon>
        <taxon>Gobiiformes</taxon>
        <taxon>Gobioidei</taxon>
        <taxon>Gobiidae</taxon>
        <taxon>Oxudercinae</taxon>
        <taxon>Periophthalmus</taxon>
    </lineage>
</organism>
<evidence type="ECO:0000259" key="2">
    <source>
        <dbReference type="PROSITE" id="PS51716"/>
    </source>
</evidence>
<dbReference type="Gene3D" id="3.40.50.300">
    <property type="entry name" value="P-loop containing nucleotide triphosphate hydrolases"/>
    <property type="match status" value="1"/>
</dbReference>
<evidence type="ECO:0000313" key="4">
    <source>
        <dbReference type="Proteomes" id="UP000261520"/>
    </source>
</evidence>
<dbReference type="InterPro" id="IPR007743">
    <property type="entry name" value="Immunity-related_GTPase-like"/>
</dbReference>
<feature type="domain" description="IRG-type G" evidence="2">
    <location>
        <begin position="36"/>
        <end position="228"/>
    </location>
</feature>
<dbReference type="Proteomes" id="UP000261520">
    <property type="component" value="Unplaced"/>
</dbReference>
<dbReference type="PANTHER" id="PTHR14143:SF2">
    <property type="entry name" value="IMMUNITY-RELATED GTPASE FAMILY, Q2"/>
    <property type="match status" value="1"/>
</dbReference>
<sequence length="377" mass="41480">MADVLKSLNLLETLKESMDTNKLSDVKDAVEDLLISRINIGVVGDRCLEKTILLNSLRGLGVDDEGAAVYPSTVGTEEVVGYPDPKQTDFRLWDLPPVPTSTPFEPESYMDKYKFMRYNAVFMTFADVLQSNTVTIFLEARSLQNKTVYFVHLVSDKNKAQEDKRQANLEVLTSQGIAVPKVYIVNPSCLEKMDFPALLEDMGQDLPEIRAHALLLALPVLIPALVTQKKEAFKALVWAAASLSGGMSTLPVPFVASMVDSSIGVRILSKAQISMCLDNQSVERLAKLRGLDRDRLKALRTCVLSVEVSKGEVKKRLAAAEKDLSSISSRIVQMAIPRQARSASKSFAAMLQALNTAIDEMAEDAEKIVQVVLMEGQ</sequence>
<dbReference type="GO" id="GO:0016020">
    <property type="term" value="C:membrane"/>
    <property type="evidence" value="ECO:0007669"/>
    <property type="project" value="InterPro"/>
</dbReference>
<evidence type="ECO:0000313" key="3">
    <source>
        <dbReference type="Ensembl" id="ENSPMGP00000018343.1"/>
    </source>
</evidence>
<dbReference type="PANTHER" id="PTHR14143">
    <property type="entry name" value="INTERFERON-INDUCIBLE GTPASE FAMILY MEMBER"/>
    <property type="match status" value="1"/>
</dbReference>
<dbReference type="InterPro" id="IPR027417">
    <property type="entry name" value="P-loop_NTPase"/>
</dbReference>
<dbReference type="PROSITE" id="PS51716">
    <property type="entry name" value="G_IRG"/>
    <property type="match status" value="1"/>
</dbReference>
<dbReference type="AlphaFoldDB" id="A0A3B4AMJ4"/>
<dbReference type="Ensembl" id="ENSPMGT00000019566.1">
    <property type="protein sequence ID" value="ENSPMGP00000018343.1"/>
    <property type="gene ID" value="ENSPMGG00000014985.1"/>
</dbReference>
<protein>
    <recommendedName>
        <fullName evidence="2">IRG-type G domain-containing protein</fullName>
    </recommendedName>
</protein>
<dbReference type="STRING" id="409849.ENSPMGP00000018343"/>
<keyword evidence="4" id="KW-1185">Reference proteome</keyword>
<dbReference type="Pfam" id="PF05049">
    <property type="entry name" value="IIGP"/>
    <property type="match status" value="1"/>
</dbReference>
<dbReference type="SUPFAM" id="SSF52540">
    <property type="entry name" value="P-loop containing nucleoside triphosphate hydrolases"/>
    <property type="match status" value="1"/>
</dbReference>
<accession>A0A3B4AMJ4</accession>
<name>A0A3B4AMJ4_9GOBI</name>
<reference evidence="3" key="2">
    <citation type="submission" date="2025-09" db="UniProtKB">
        <authorList>
            <consortium name="Ensembl"/>
        </authorList>
    </citation>
    <scope>IDENTIFICATION</scope>
</reference>
<proteinExistence type="inferred from homology"/>
<evidence type="ECO:0000256" key="1">
    <source>
        <dbReference type="ARBA" id="ARBA00005429"/>
    </source>
</evidence>
<dbReference type="InterPro" id="IPR030385">
    <property type="entry name" value="G_IRG_dom"/>
</dbReference>
<comment type="similarity">
    <text evidence="1">Belongs to the TRAFAC class dynamin-like GTPase superfamily. IRG family.</text>
</comment>
<dbReference type="GO" id="GO:0005525">
    <property type="term" value="F:GTP binding"/>
    <property type="evidence" value="ECO:0007669"/>
    <property type="project" value="InterPro"/>
</dbReference>
<reference evidence="3" key="1">
    <citation type="submission" date="2025-08" db="UniProtKB">
        <authorList>
            <consortium name="Ensembl"/>
        </authorList>
    </citation>
    <scope>IDENTIFICATION</scope>
</reference>